<accession>A0A174I4Z3</accession>
<reference evidence="3 6" key="3">
    <citation type="submission" date="2019-08" db="EMBL/GenBank/DDBJ databases">
        <authorList>
            <person name="Duncan S."/>
            <person name="Walker A."/>
        </authorList>
    </citation>
    <scope>NUCLEOTIDE SEQUENCE [LARGE SCALE GENOMIC DNA]</scope>
    <source>
        <strain evidence="3 6">T3WBe13</strain>
    </source>
</reference>
<evidence type="ECO:0000313" key="4">
    <source>
        <dbReference type="Proteomes" id="UP000095384"/>
    </source>
</evidence>
<reference evidence="3 6" key="4">
    <citation type="submission" date="2019-09" db="EMBL/GenBank/DDBJ databases">
        <title>Strain-level analysis of Eubacterium rectale using genomes from metagenomes.</title>
        <authorList>
            <person name="Karcher N."/>
            <person name="Segata N."/>
        </authorList>
    </citation>
    <scope>NUCLEOTIDE SEQUENCE [LARGE SCALE GENOMIC DNA]</scope>
    <source>
        <strain evidence="3 6">T3WBe13</strain>
    </source>
</reference>
<dbReference type="Proteomes" id="UP000324327">
    <property type="component" value="Unassembled WGS sequence"/>
</dbReference>
<organism evidence="1 4">
    <name type="scientific">Agathobacter rectalis</name>
    <dbReference type="NCBI Taxonomy" id="39491"/>
    <lineage>
        <taxon>Bacteria</taxon>
        <taxon>Bacillati</taxon>
        <taxon>Bacillota</taxon>
        <taxon>Clostridia</taxon>
        <taxon>Lachnospirales</taxon>
        <taxon>Lachnospiraceae</taxon>
        <taxon>Agathobacter</taxon>
    </lineage>
</organism>
<dbReference type="EMBL" id="QRON01000022">
    <property type="protein sequence ID" value="RHL25330.1"/>
    <property type="molecule type" value="Genomic_DNA"/>
</dbReference>
<dbReference type="RefSeq" id="WP_055225222.1">
    <property type="nucleotide sequence ID" value="NZ_CYYW01000055.1"/>
</dbReference>
<dbReference type="Proteomes" id="UP000283297">
    <property type="component" value="Unassembled WGS sequence"/>
</dbReference>
<dbReference type="AlphaFoldDB" id="A0A174I4Z3"/>
<evidence type="ECO:0000313" key="3">
    <source>
        <dbReference type="EMBL" id="TYL56498.1"/>
    </source>
</evidence>
<name>A0A174I4Z3_9FIRM</name>
<reference evidence="2 5" key="2">
    <citation type="submission" date="2018-08" db="EMBL/GenBank/DDBJ databases">
        <title>A genome reference for cultivated species of the human gut microbiota.</title>
        <authorList>
            <person name="Zou Y."/>
            <person name="Xue W."/>
            <person name="Luo G."/>
        </authorList>
    </citation>
    <scope>NUCLEOTIDE SEQUENCE [LARGE SCALE GENOMIC DNA]</scope>
    <source>
        <strain evidence="2 5">AF38-24</strain>
    </source>
</reference>
<sequence length="59" mass="6928">MNDEHKEKIYYIQQQADELSAEISKLMKKDADLSEKHLNELIKLGVFISMTCQELLDEE</sequence>
<dbReference type="EMBL" id="CYYW01000055">
    <property type="protein sequence ID" value="CUO80125.1"/>
    <property type="molecule type" value="Genomic_DNA"/>
</dbReference>
<protein>
    <submittedName>
        <fullName evidence="1">Uncharacterized protein</fullName>
    </submittedName>
</protein>
<proteinExistence type="predicted"/>
<evidence type="ECO:0000313" key="6">
    <source>
        <dbReference type="Proteomes" id="UP000324327"/>
    </source>
</evidence>
<reference evidence="1 4" key="1">
    <citation type="submission" date="2015-09" db="EMBL/GenBank/DDBJ databases">
        <authorList>
            <consortium name="Pathogen Informatics"/>
        </authorList>
    </citation>
    <scope>NUCLEOTIDE SEQUENCE [LARGE SCALE GENOMIC DNA]</scope>
    <source>
        <strain evidence="1 4">2789STDY5608860</strain>
    </source>
</reference>
<evidence type="ECO:0000313" key="5">
    <source>
        <dbReference type="Proteomes" id="UP000283297"/>
    </source>
</evidence>
<gene>
    <name evidence="2" type="ORF">DW028_14850</name>
    <name evidence="1" type="ORF">ERS852417_03121</name>
    <name evidence="3" type="ORF">FYL31_14910</name>
</gene>
<dbReference type="Proteomes" id="UP000095384">
    <property type="component" value="Unassembled WGS sequence"/>
</dbReference>
<dbReference type="EMBL" id="VSTF01000033">
    <property type="protein sequence ID" value="TYL56498.1"/>
    <property type="molecule type" value="Genomic_DNA"/>
</dbReference>
<evidence type="ECO:0000313" key="2">
    <source>
        <dbReference type="EMBL" id="RHL25330.1"/>
    </source>
</evidence>
<evidence type="ECO:0000313" key="1">
    <source>
        <dbReference type="EMBL" id="CUO80125.1"/>
    </source>
</evidence>